<dbReference type="InterPro" id="IPR001623">
    <property type="entry name" value="DnaJ_domain"/>
</dbReference>
<dbReference type="PANTHER" id="PTHR12763:SF28">
    <property type="entry name" value="GEO10507P1-RELATED"/>
    <property type="match status" value="1"/>
</dbReference>
<dbReference type="Proteomes" id="UP000606490">
    <property type="component" value="Unassembled WGS sequence"/>
</dbReference>
<evidence type="ECO:0000256" key="2">
    <source>
        <dbReference type="ARBA" id="ARBA00022692"/>
    </source>
</evidence>
<dbReference type="PROSITE" id="PS50076">
    <property type="entry name" value="DNAJ_2"/>
    <property type="match status" value="1"/>
</dbReference>
<accession>A0ABS1VAY6</accession>
<keyword evidence="4 6" id="KW-0472">Membrane</keyword>
<keyword evidence="2 6" id="KW-0812">Transmembrane</keyword>
<dbReference type="EMBL" id="JAEUXJ010000019">
    <property type="protein sequence ID" value="MBL6458802.1"/>
    <property type="molecule type" value="Genomic_DNA"/>
</dbReference>
<reference evidence="8 9" key="1">
    <citation type="submission" date="2021-01" db="EMBL/GenBank/DDBJ databases">
        <title>Belnapia mucosa sp. nov. and Belnapia arida sp. nov., isolated from the Tabernas Desert (Almeria, Spain).</title>
        <authorList>
            <person name="Molina-Menor E."/>
            <person name="Vidal-Verdu A."/>
            <person name="Calonge A."/>
            <person name="Satari L."/>
            <person name="Pereto Magraner J."/>
            <person name="Porcar Miralles M."/>
        </authorList>
    </citation>
    <scope>NUCLEOTIDE SEQUENCE [LARGE SCALE GENOMIC DNA]</scope>
    <source>
        <strain evidence="8 9">T6</strain>
    </source>
</reference>
<proteinExistence type="inferred from homology"/>
<dbReference type="InterPro" id="IPR036869">
    <property type="entry name" value="J_dom_sf"/>
</dbReference>
<keyword evidence="9" id="KW-1185">Reference proteome</keyword>
<dbReference type="PANTHER" id="PTHR12763">
    <property type="match status" value="1"/>
</dbReference>
<evidence type="ECO:0000256" key="5">
    <source>
        <dbReference type="ARBA" id="ARBA00038105"/>
    </source>
</evidence>
<protein>
    <recommendedName>
        <fullName evidence="7">J domain-containing protein</fullName>
    </recommendedName>
</protein>
<organism evidence="8 9">
    <name type="scientific">Belnapia mucosa</name>
    <dbReference type="NCBI Taxonomy" id="2804532"/>
    <lineage>
        <taxon>Bacteria</taxon>
        <taxon>Pseudomonadati</taxon>
        <taxon>Pseudomonadota</taxon>
        <taxon>Alphaproteobacteria</taxon>
        <taxon>Acetobacterales</taxon>
        <taxon>Roseomonadaceae</taxon>
        <taxon>Belnapia</taxon>
    </lineage>
</organism>
<comment type="subcellular location">
    <subcellularLocation>
        <location evidence="1">Membrane</location>
        <topology evidence="1">Single-pass membrane protein</topology>
    </subcellularLocation>
</comment>
<evidence type="ECO:0000259" key="7">
    <source>
        <dbReference type="PROSITE" id="PS50076"/>
    </source>
</evidence>
<gene>
    <name evidence="8" type="ORF">JMJ55_26070</name>
</gene>
<comment type="caution">
    <text evidence="8">The sequence shown here is derived from an EMBL/GenBank/DDBJ whole genome shotgun (WGS) entry which is preliminary data.</text>
</comment>
<comment type="similarity">
    <text evidence="5">Belongs to the TIM14 family.</text>
</comment>
<evidence type="ECO:0000256" key="4">
    <source>
        <dbReference type="ARBA" id="ARBA00023136"/>
    </source>
</evidence>
<dbReference type="CDD" id="cd06257">
    <property type="entry name" value="DnaJ"/>
    <property type="match status" value="1"/>
</dbReference>
<evidence type="ECO:0000313" key="9">
    <source>
        <dbReference type="Proteomes" id="UP000606490"/>
    </source>
</evidence>
<evidence type="ECO:0000313" key="8">
    <source>
        <dbReference type="EMBL" id="MBL6458802.1"/>
    </source>
</evidence>
<dbReference type="SUPFAM" id="SSF46565">
    <property type="entry name" value="Chaperone J-domain"/>
    <property type="match status" value="1"/>
</dbReference>
<dbReference type="Gene3D" id="1.10.287.110">
    <property type="entry name" value="DnaJ domain"/>
    <property type="match status" value="1"/>
</dbReference>
<evidence type="ECO:0000256" key="6">
    <source>
        <dbReference type="SAM" id="Phobius"/>
    </source>
</evidence>
<evidence type="ECO:0000256" key="3">
    <source>
        <dbReference type="ARBA" id="ARBA00022989"/>
    </source>
</evidence>
<sequence length="227" mass="24088">MAYLALGLGGLALGLWLLRAFATASPAAIRKAGLWLLGLIGAGLAVLLLASGRGPQAIWALTLVAPLVWRRVQGWLAARRFGRPTGDAASTVETATLAMRLDHATGLMTGRVLRGAQTGRELGELGLPELLDLLADCRGADPDSVPLLEAWLDRSHPDWRETGAQPESSGGPMSRAEALAVLGLDESAGPEEIRNAHRRLMRNVHPDHGGSDWLAARINQARDVLLG</sequence>
<keyword evidence="3 6" id="KW-1133">Transmembrane helix</keyword>
<evidence type="ECO:0000256" key="1">
    <source>
        <dbReference type="ARBA" id="ARBA00004167"/>
    </source>
</evidence>
<feature type="domain" description="J" evidence="7">
    <location>
        <begin position="177"/>
        <end position="227"/>
    </location>
</feature>
<feature type="transmembrane region" description="Helical" evidence="6">
    <location>
        <begin position="32"/>
        <end position="50"/>
    </location>
</feature>
<dbReference type="RefSeq" id="WP_202828543.1">
    <property type="nucleotide sequence ID" value="NZ_JAEUXJ010000019.1"/>
</dbReference>
<name>A0ABS1VAY6_9PROT</name>